<dbReference type="PANTHER" id="PTHR42781">
    <property type="entry name" value="SPERMIDINE/PUTRESCINE IMPORT ATP-BINDING PROTEIN POTA"/>
    <property type="match status" value="1"/>
</dbReference>
<dbReference type="Proteomes" id="UP000094379">
    <property type="component" value="Unassembled WGS sequence"/>
</dbReference>
<keyword evidence="3" id="KW-0410">Iron transport</keyword>
<evidence type="ECO:0000256" key="4">
    <source>
        <dbReference type="ARBA" id="ARBA00022741"/>
    </source>
</evidence>
<keyword evidence="7" id="KW-0406">Ion transport</keyword>
<name>A0A1E3GV70_9GAMM</name>
<sequence>MKTDTSMQIPQLQVDNISIGYADRTVVEGISFQLKPGEIACLLGPSGCGKTSVLRAIAGFEPLMQGSITLHGKTVSSSVMSLPPEKRHIGMVFQDFALFPHLTVVKNIGFGLQKLPRKQRQQRVEELLELVELTDAKNQYPHQLSGGQQQRVALARAMAPRPDILLLDEPFSSMDTELREQLAREVRDLLRRDGVTAIMVTHDQHEAFAMADQIGVLGQGKLLQWGNGYDLYHRPSSRFVADFIGQGVLIPGEIIADNKIHTELGIVSGKITSAATSGQQVNLLLRPDDIIHDDNSPLKAEIVGRAFRGAVYLYTLKLQSGQQILCLVQSHHQHDIGEFLGIRLEADHLAVFSDLT</sequence>
<dbReference type="PATRIC" id="fig|291169.3.peg.491"/>
<comment type="caution">
    <text evidence="10">The sequence shown here is derived from an EMBL/GenBank/DDBJ whole genome shotgun (WGS) entry which is preliminary data.</text>
</comment>
<dbReference type="Gene3D" id="2.40.50.100">
    <property type="match status" value="1"/>
</dbReference>
<evidence type="ECO:0000256" key="5">
    <source>
        <dbReference type="ARBA" id="ARBA00022840"/>
    </source>
</evidence>
<dbReference type="Pfam" id="PF00005">
    <property type="entry name" value="ABC_tran"/>
    <property type="match status" value="1"/>
</dbReference>
<evidence type="ECO:0000256" key="7">
    <source>
        <dbReference type="ARBA" id="ARBA00023065"/>
    </source>
</evidence>
<dbReference type="InterPro" id="IPR015853">
    <property type="entry name" value="ABC_transpr_FbpC"/>
</dbReference>
<evidence type="ECO:0000313" key="10">
    <source>
        <dbReference type="EMBL" id="ODN67978.1"/>
    </source>
</evidence>
<dbReference type="InterPro" id="IPR008995">
    <property type="entry name" value="Mo/tungstate-bd_C_term_dom"/>
</dbReference>
<gene>
    <name evidence="10" type="primary">fbpC</name>
    <name evidence="10" type="ORF">A9E74_00484</name>
</gene>
<keyword evidence="2" id="KW-1003">Cell membrane</keyword>
<dbReference type="InterPro" id="IPR050093">
    <property type="entry name" value="ABC_SmlMolc_Importer"/>
</dbReference>
<evidence type="ECO:0000256" key="1">
    <source>
        <dbReference type="ARBA" id="ARBA00022448"/>
    </source>
</evidence>
<dbReference type="Gene3D" id="3.40.50.300">
    <property type="entry name" value="P-loop containing nucleotide triphosphate hydrolases"/>
    <property type="match status" value="1"/>
</dbReference>
<dbReference type="InterPro" id="IPR013611">
    <property type="entry name" value="Transp-assoc_OB_typ2"/>
</dbReference>
<keyword evidence="10" id="KW-0378">Hydrolase</keyword>
<dbReference type="GO" id="GO:0005524">
    <property type="term" value="F:ATP binding"/>
    <property type="evidence" value="ECO:0007669"/>
    <property type="project" value="UniProtKB-KW"/>
</dbReference>
<dbReference type="InterPro" id="IPR003593">
    <property type="entry name" value="AAA+_ATPase"/>
</dbReference>
<dbReference type="InterPro" id="IPR017871">
    <property type="entry name" value="ABC_transporter-like_CS"/>
</dbReference>
<evidence type="ECO:0000256" key="3">
    <source>
        <dbReference type="ARBA" id="ARBA00022496"/>
    </source>
</evidence>
<dbReference type="PANTHER" id="PTHR42781:SF4">
    <property type="entry name" value="SPERMIDINE_PUTRESCINE IMPORT ATP-BINDING PROTEIN POTA"/>
    <property type="match status" value="1"/>
</dbReference>
<dbReference type="GO" id="GO:0016887">
    <property type="term" value="F:ATP hydrolysis activity"/>
    <property type="evidence" value="ECO:0007669"/>
    <property type="project" value="InterPro"/>
</dbReference>
<keyword evidence="5 10" id="KW-0067">ATP-binding</keyword>
<dbReference type="SUPFAM" id="SSF52540">
    <property type="entry name" value="P-loop containing nucleoside triphosphate hydrolases"/>
    <property type="match status" value="1"/>
</dbReference>
<dbReference type="GO" id="GO:0015697">
    <property type="term" value="P:quaternary ammonium group transport"/>
    <property type="evidence" value="ECO:0007669"/>
    <property type="project" value="UniProtKB-ARBA"/>
</dbReference>
<proteinExistence type="predicted"/>
<accession>A0A1E3GV70</accession>
<evidence type="ECO:0000259" key="9">
    <source>
        <dbReference type="PROSITE" id="PS50893"/>
    </source>
</evidence>
<dbReference type="PROSITE" id="PS50893">
    <property type="entry name" value="ABC_TRANSPORTER_2"/>
    <property type="match status" value="1"/>
</dbReference>
<keyword evidence="4" id="KW-0547">Nucleotide-binding</keyword>
<dbReference type="Pfam" id="PF08402">
    <property type="entry name" value="TOBE_2"/>
    <property type="match status" value="1"/>
</dbReference>
<dbReference type="AlphaFoldDB" id="A0A1E3GV70"/>
<dbReference type="InterPro" id="IPR027417">
    <property type="entry name" value="P-loop_NTPase"/>
</dbReference>
<dbReference type="CDD" id="cd03259">
    <property type="entry name" value="ABC_Carb_Solutes_like"/>
    <property type="match status" value="1"/>
</dbReference>
<evidence type="ECO:0000313" key="11">
    <source>
        <dbReference type="Proteomes" id="UP000094379"/>
    </source>
</evidence>
<evidence type="ECO:0000256" key="6">
    <source>
        <dbReference type="ARBA" id="ARBA00023004"/>
    </source>
</evidence>
<protein>
    <submittedName>
        <fullName evidence="10">Fe(3+) ions import ATP-binding protein FbpC</fullName>
        <ecNumber evidence="10">3.6.3.30</ecNumber>
    </submittedName>
</protein>
<dbReference type="GO" id="GO:0043190">
    <property type="term" value="C:ATP-binding cassette (ABC) transporter complex"/>
    <property type="evidence" value="ECO:0007669"/>
    <property type="project" value="InterPro"/>
</dbReference>
<keyword evidence="11" id="KW-1185">Reference proteome</keyword>
<dbReference type="STRING" id="291169.A9E74_00484"/>
<dbReference type="RefSeq" id="WP_245652017.1">
    <property type="nucleotide sequence ID" value="NZ_MCRI01000002.1"/>
</dbReference>
<organism evidence="10 11">
    <name type="scientific">Methylophaga muralis</name>
    <dbReference type="NCBI Taxonomy" id="291169"/>
    <lineage>
        <taxon>Bacteria</taxon>
        <taxon>Pseudomonadati</taxon>
        <taxon>Pseudomonadota</taxon>
        <taxon>Gammaproteobacteria</taxon>
        <taxon>Thiotrichales</taxon>
        <taxon>Piscirickettsiaceae</taxon>
        <taxon>Methylophaga</taxon>
    </lineage>
</organism>
<evidence type="ECO:0000256" key="2">
    <source>
        <dbReference type="ARBA" id="ARBA00022475"/>
    </source>
</evidence>
<keyword evidence="6" id="KW-0408">Iron</keyword>
<keyword evidence="1" id="KW-0813">Transport</keyword>
<evidence type="ECO:0000256" key="8">
    <source>
        <dbReference type="ARBA" id="ARBA00023136"/>
    </source>
</evidence>
<dbReference type="FunFam" id="3.40.50.300:FF:000425">
    <property type="entry name" value="Probable ABC transporter, ATP-binding subunit"/>
    <property type="match status" value="1"/>
</dbReference>
<reference evidence="10 11" key="1">
    <citation type="submission" date="2016-07" db="EMBL/GenBank/DDBJ databases">
        <title>Draft Genome Sequence of Methylophaga muralis Bur 1.</title>
        <authorList>
            <person name="Vasilenko O.V."/>
            <person name="Doronina N.V."/>
            <person name="Shmareva M.N."/>
            <person name="Tarlachkov S.V."/>
            <person name="Mustakhimov I."/>
            <person name="Trotsenko Y.A."/>
        </authorList>
    </citation>
    <scope>NUCLEOTIDE SEQUENCE [LARGE SCALE GENOMIC DNA]</scope>
    <source>
        <strain evidence="10 11">Bur 1</strain>
    </source>
</reference>
<feature type="domain" description="ABC transporter" evidence="9">
    <location>
        <begin position="12"/>
        <end position="244"/>
    </location>
</feature>
<dbReference type="EC" id="3.6.3.30" evidence="10"/>
<dbReference type="GO" id="GO:0015408">
    <property type="term" value="F:ABC-type ferric iron transporter activity"/>
    <property type="evidence" value="ECO:0007669"/>
    <property type="project" value="InterPro"/>
</dbReference>
<dbReference type="EMBL" id="MCRI01000002">
    <property type="protein sequence ID" value="ODN67978.1"/>
    <property type="molecule type" value="Genomic_DNA"/>
</dbReference>
<dbReference type="SMART" id="SM00382">
    <property type="entry name" value="AAA"/>
    <property type="match status" value="1"/>
</dbReference>
<keyword evidence="8" id="KW-0472">Membrane</keyword>
<dbReference type="InterPro" id="IPR003439">
    <property type="entry name" value="ABC_transporter-like_ATP-bd"/>
</dbReference>
<dbReference type="SUPFAM" id="SSF50331">
    <property type="entry name" value="MOP-like"/>
    <property type="match status" value="1"/>
</dbReference>
<dbReference type="PROSITE" id="PS00211">
    <property type="entry name" value="ABC_TRANSPORTER_1"/>
    <property type="match status" value="1"/>
</dbReference>